<organism evidence="6 7">
    <name type="scientific">Anaeromyxobacter oryzae</name>
    <dbReference type="NCBI Taxonomy" id="2918170"/>
    <lineage>
        <taxon>Bacteria</taxon>
        <taxon>Pseudomonadati</taxon>
        <taxon>Myxococcota</taxon>
        <taxon>Myxococcia</taxon>
        <taxon>Myxococcales</taxon>
        <taxon>Cystobacterineae</taxon>
        <taxon>Anaeromyxobacteraceae</taxon>
        <taxon>Anaeromyxobacter</taxon>
    </lineage>
</organism>
<keyword evidence="3 5" id="KW-0170">Cobalt</keyword>
<feature type="binding site" evidence="5">
    <location>
        <position position="182"/>
    </location>
    <ligand>
        <name>adenosylcob(III)alamin</name>
        <dbReference type="ChEBI" id="CHEBI:18408"/>
    </ligand>
</feature>
<evidence type="ECO:0000313" key="6">
    <source>
        <dbReference type="EMBL" id="BDG01065.1"/>
    </source>
</evidence>
<dbReference type="Gene3D" id="1.10.30.40">
    <property type="entry name" value="Ethanolamine ammonia-lyase light chain (EutC), N-terminal domain"/>
    <property type="match status" value="1"/>
</dbReference>
<dbReference type="Gene3D" id="3.40.50.11240">
    <property type="entry name" value="Ethanolamine ammonia-lyase light chain (EutC)"/>
    <property type="match status" value="1"/>
</dbReference>
<keyword evidence="7" id="KW-1185">Reference proteome</keyword>
<keyword evidence="2 5" id="KW-0456">Lyase</keyword>
<feature type="binding site" evidence="5">
    <location>
        <position position="211"/>
    </location>
    <ligand>
        <name>adenosylcob(III)alamin</name>
        <dbReference type="ChEBI" id="CHEBI:18408"/>
    </ligand>
</feature>
<dbReference type="InterPro" id="IPR042255">
    <property type="entry name" value="EutC_N"/>
</dbReference>
<evidence type="ECO:0000256" key="2">
    <source>
        <dbReference type="ARBA" id="ARBA00023239"/>
    </source>
</evidence>
<comment type="similarity">
    <text evidence="5">Belongs to the EutC family.</text>
</comment>
<protein>
    <recommendedName>
        <fullName evidence="5">Ethanolamine ammonia-lyase small subunit</fullName>
        <shortName evidence="5">EAL small subunit</shortName>
        <ecNumber evidence="5">4.3.1.7</ecNumber>
    </recommendedName>
</protein>
<comment type="catalytic activity">
    <reaction evidence="5">
        <text>ethanolamine = acetaldehyde + NH4(+)</text>
        <dbReference type="Rhea" id="RHEA:15313"/>
        <dbReference type="ChEBI" id="CHEBI:15343"/>
        <dbReference type="ChEBI" id="CHEBI:28938"/>
        <dbReference type="ChEBI" id="CHEBI:57603"/>
        <dbReference type="EC" id="4.3.1.7"/>
    </reaction>
</comment>
<dbReference type="NCBIfam" id="NF003971">
    <property type="entry name" value="PRK05465.1"/>
    <property type="match status" value="1"/>
</dbReference>
<comment type="pathway">
    <text evidence="5">Amine and polyamine degradation; ethanolamine degradation.</text>
</comment>
<keyword evidence="1 5" id="KW-0846">Cobalamin</keyword>
<dbReference type="PANTHER" id="PTHR39330:SF1">
    <property type="entry name" value="ETHANOLAMINE AMMONIA-LYASE SMALL SUBUNIT"/>
    <property type="match status" value="1"/>
</dbReference>
<accession>A0ABN6MN83</accession>
<dbReference type="PANTHER" id="PTHR39330">
    <property type="entry name" value="ETHANOLAMINE AMMONIA-LYASE LIGHT CHAIN"/>
    <property type="match status" value="1"/>
</dbReference>
<comment type="subcellular location">
    <subcellularLocation>
        <location evidence="5">Bacterial microcompartment</location>
    </subcellularLocation>
</comment>
<reference evidence="7" key="1">
    <citation type="journal article" date="2022" name="Int. J. Syst. Evol. Microbiol.">
        <title>Anaeromyxobacter oryzae sp. nov., Anaeromyxobacter diazotrophicus sp. nov. and Anaeromyxobacter paludicola sp. nov., isolated from paddy soils.</title>
        <authorList>
            <person name="Itoh H."/>
            <person name="Xu Z."/>
            <person name="Mise K."/>
            <person name="Masuda Y."/>
            <person name="Ushijima N."/>
            <person name="Hayakawa C."/>
            <person name="Shiratori Y."/>
            <person name="Senoo K."/>
        </authorList>
    </citation>
    <scope>NUCLEOTIDE SEQUENCE [LARGE SCALE GENOMIC DNA]</scope>
    <source>
        <strain evidence="7">Red232</strain>
    </source>
</reference>
<dbReference type="RefSeq" id="WP_248357430.1">
    <property type="nucleotide sequence ID" value="NZ_AP025591.1"/>
</dbReference>
<comment type="subunit">
    <text evidence="5">The basic unit is a heterodimer which dimerizes to form tetramers. The heterotetramers trimerize; 6 large subunits form a core ring with 6 small subunits projecting outwards.</text>
</comment>
<evidence type="ECO:0000256" key="4">
    <source>
        <dbReference type="ARBA" id="ARBA00024446"/>
    </source>
</evidence>
<evidence type="ECO:0000256" key="5">
    <source>
        <dbReference type="HAMAP-Rule" id="MF_00601"/>
    </source>
</evidence>
<gene>
    <name evidence="5 6" type="primary">eutC</name>
    <name evidence="6" type="ORF">AMOR_00610</name>
</gene>
<dbReference type="EMBL" id="AP025591">
    <property type="protein sequence ID" value="BDG01065.1"/>
    <property type="molecule type" value="Genomic_DNA"/>
</dbReference>
<proteinExistence type="inferred from homology"/>
<dbReference type="EC" id="4.3.1.7" evidence="5"/>
<dbReference type="HAMAP" id="MF_00601">
    <property type="entry name" value="EutC"/>
    <property type="match status" value="1"/>
</dbReference>
<comment type="cofactor">
    <cofactor evidence="5">
        <name>adenosylcob(III)alamin</name>
        <dbReference type="ChEBI" id="CHEBI:18408"/>
    </cofactor>
    <text evidence="5">Binds between the large and small subunits.</text>
</comment>
<dbReference type="Pfam" id="PF05985">
    <property type="entry name" value="EutC"/>
    <property type="match status" value="1"/>
</dbReference>
<comment type="function">
    <text evidence="5">Catalyzes the deamination of various vicinal amino-alcohols to oxo compounds. Allows this organism to utilize ethanolamine as the sole source of nitrogen and carbon in the presence of external vitamin B12.</text>
</comment>
<keyword evidence="4 5" id="KW-1283">Bacterial microcompartment</keyword>
<evidence type="ECO:0000256" key="1">
    <source>
        <dbReference type="ARBA" id="ARBA00022628"/>
    </source>
</evidence>
<sequence>MSGDPDPLDLPPGGPLAALRRFTPARIGLGRAGPALPTRELLRLGLAHARARDAVHAALDAPGLEAALRALDHAPRLVRSAAPDRATYLLRPDLGRRLDAASAAALAPAPDPPPPVAVVLADGLSAIAVVRHAPPLLAALAARASERWTGVPVVIALQARVALGDEVGARLGARLVAVLVGERPGLSSPDSLGVYLTLAPQPGRTDAERSCVSNVRPEGLGYAEAAERIDGIVAAGLAGGTTGVAHLGGSAASPALPR</sequence>
<dbReference type="PIRSF" id="PIRSF018982">
    <property type="entry name" value="EutC"/>
    <property type="match status" value="1"/>
</dbReference>
<name>A0ABN6MN83_9BACT</name>
<dbReference type="InterPro" id="IPR042251">
    <property type="entry name" value="EutC_C"/>
</dbReference>
<dbReference type="InterPro" id="IPR009246">
    <property type="entry name" value="EutC"/>
</dbReference>
<dbReference type="Proteomes" id="UP001162891">
    <property type="component" value="Chromosome"/>
</dbReference>
<feature type="binding site" evidence="5">
    <location>
        <position position="161"/>
    </location>
    <ligand>
        <name>adenosylcob(III)alamin</name>
        <dbReference type="ChEBI" id="CHEBI:18408"/>
    </ligand>
</feature>
<evidence type="ECO:0000313" key="7">
    <source>
        <dbReference type="Proteomes" id="UP001162891"/>
    </source>
</evidence>
<evidence type="ECO:0000256" key="3">
    <source>
        <dbReference type="ARBA" id="ARBA00023285"/>
    </source>
</evidence>